<protein>
    <submittedName>
        <fullName evidence="4">TetR/AcrR family transcriptional regulator</fullName>
    </submittedName>
</protein>
<feature type="DNA-binding region" description="H-T-H motif" evidence="2">
    <location>
        <begin position="45"/>
        <end position="64"/>
    </location>
</feature>
<evidence type="ECO:0000313" key="4">
    <source>
        <dbReference type="EMBL" id="MFC6207102.1"/>
    </source>
</evidence>
<name>A0ABW1SSF3_9LACO</name>
<evidence type="ECO:0000259" key="3">
    <source>
        <dbReference type="PROSITE" id="PS50977"/>
    </source>
</evidence>
<dbReference type="EMBL" id="JBHSSK010000021">
    <property type="protein sequence ID" value="MFC6207102.1"/>
    <property type="molecule type" value="Genomic_DNA"/>
</dbReference>
<dbReference type="PANTHER" id="PTHR30055">
    <property type="entry name" value="HTH-TYPE TRANSCRIPTIONAL REGULATOR RUTR"/>
    <property type="match status" value="1"/>
</dbReference>
<evidence type="ECO:0000256" key="2">
    <source>
        <dbReference type="PROSITE-ProRule" id="PRU00335"/>
    </source>
</evidence>
<dbReference type="PANTHER" id="PTHR30055:SF222">
    <property type="entry name" value="REGULATORY PROTEIN"/>
    <property type="match status" value="1"/>
</dbReference>
<keyword evidence="5" id="KW-1185">Reference proteome</keyword>
<dbReference type="SUPFAM" id="SSF48498">
    <property type="entry name" value="Tetracyclin repressor-like, C-terminal domain"/>
    <property type="match status" value="1"/>
</dbReference>
<reference evidence="5" key="1">
    <citation type="journal article" date="2019" name="Int. J. Syst. Evol. Microbiol.">
        <title>The Global Catalogue of Microorganisms (GCM) 10K type strain sequencing project: providing services to taxonomists for standard genome sequencing and annotation.</title>
        <authorList>
            <consortium name="The Broad Institute Genomics Platform"/>
            <consortium name="The Broad Institute Genome Sequencing Center for Infectious Disease"/>
            <person name="Wu L."/>
            <person name="Ma J."/>
        </authorList>
    </citation>
    <scope>NUCLEOTIDE SEQUENCE [LARGE SCALE GENOMIC DNA]</scope>
    <source>
        <strain evidence="5">CCM 8905</strain>
    </source>
</reference>
<dbReference type="InterPro" id="IPR009057">
    <property type="entry name" value="Homeodomain-like_sf"/>
</dbReference>
<sequence>MVKETNIQTAFQEVMAASGNIPPKQKQVLAASLSLFAEKGFASTTTKEIAERAGVAEGTVYRRYRTKDELLAGVLAPFMTEVLPKLVSEFAEKVVGQTYSSRHDLVATVVNDRMQFVVENQSVLRILVTEILVRNDLRDQTISRMVPLLKQNLYPVLDHLKAIGELVDWPNDRIAQFMIGTMLTQLVRSTLTNEEVTSAASLIIKFLEKGLAPE</sequence>
<dbReference type="Proteomes" id="UP001596254">
    <property type="component" value="Unassembled WGS sequence"/>
</dbReference>
<dbReference type="RefSeq" id="WP_125693192.1">
    <property type="nucleotide sequence ID" value="NZ_JBHSSK010000021.1"/>
</dbReference>
<dbReference type="PRINTS" id="PR00455">
    <property type="entry name" value="HTHTETR"/>
</dbReference>
<dbReference type="Gene3D" id="1.10.357.10">
    <property type="entry name" value="Tetracycline Repressor, domain 2"/>
    <property type="match status" value="1"/>
</dbReference>
<dbReference type="SUPFAM" id="SSF46689">
    <property type="entry name" value="Homeodomain-like"/>
    <property type="match status" value="1"/>
</dbReference>
<dbReference type="PROSITE" id="PS50977">
    <property type="entry name" value="HTH_TETR_2"/>
    <property type="match status" value="1"/>
</dbReference>
<dbReference type="Pfam" id="PF00440">
    <property type="entry name" value="TetR_N"/>
    <property type="match status" value="1"/>
</dbReference>
<comment type="caution">
    <text evidence="4">The sequence shown here is derived from an EMBL/GenBank/DDBJ whole genome shotgun (WGS) entry which is preliminary data.</text>
</comment>
<proteinExistence type="predicted"/>
<dbReference type="InterPro" id="IPR036271">
    <property type="entry name" value="Tet_transcr_reg_TetR-rel_C_sf"/>
</dbReference>
<dbReference type="InterPro" id="IPR050109">
    <property type="entry name" value="HTH-type_TetR-like_transc_reg"/>
</dbReference>
<evidence type="ECO:0000313" key="5">
    <source>
        <dbReference type="Proteomes" id="UP001596254"/>
    </source>
</evidence>
<gene>
    <name evidence="4" type="ORF">ACFP1G_06375</name>
</gene>
<organism evidence="4 5">
    <name type="scientific">Levilactobacillus tongjiangensis</name>
    <dbReference type="NCBI Taxonomy" id="2486023"/>
    <lineage>
        <taxon>Bacteria</taxon>
        <taxon>Bacillati</taxon>
        <taxon>Bacillota</taxon>
        <taxon>Bacilli</taxon>
        <taxon>Lactobacillales</taxon>
        <taxon>Lactobacillaceae</taxon>
        <taxon>Levilactobacillus</taxon>
    </lineage>
</organism>
<evidence type="ECO:0000256" key="1">
    <source>
        <dbReference type="ARBA" id="ARBA00023125"/>
    </source>
</evidence>
<feature type="domain" description="HTH tetR-type" evidence="3">
    <location>
        <begin position="22"/>
        <end position="82"/>
    </location>
</feature>
<accession>A0ABW1SSF3</accession>
<dbReference type="InterPro" id="IPR001647">
    <property type="entry name" value="HTH_TetR"/>
</dbReference>
<keyword evidence="1 2" id="KW-0238">DNA-binding</keyword>